<keyword evidence="2" id="KW-1185">Reference proteome</keyword>
<dbReference type="OrthoDB" id="10249245at2759"/>
<evidence type="ECO:0000313" key="1">
    <source>
        <dbReference type="EMBL" id="KDR83162.1"/>
    </source>
</evidence>
<accession>A0A067TLD7</accession>
<name>A0A067TLD7_GALM3</name>
<organism evidence="1 2">
    <name type="scientific">Galerina marginata (strain CBS 339.88)</name>
    <dbReference type="NCBI Taxonomy" id="685588"/>
    <lineage>
        <taxon>Eukaryota</taxon>
        <taxon>Fungi</taxon>
        <taxon>Dikarya</taxon>
        <taxon>Basidiomycota</taxon>
        <taxon>Agaricomycotina</taxon>
        <taxon>Agaricomycetes</taxon>
        <taxon>Agaricomycetidae</taxon>
        <taxon>Agaricales</taxon>
        <taxon>Agaricineae</taxon>
        <taxon>Strophariaceae</taxon>
        <taxon>Galerina</taxon>
    </lineage>
</organism>
<protein>
    <submittedName>
        <fullName evidence="1">Uncharacterized protein</fullName>
    </submittedName>
</protein>
<evidence type="ECO:0000313" key="2">
    <source>
        <dbReference type="Proteomes" id="UP000027222"/>
    </source>
</evidence>
<dbReference type="AlphaFoldDB" id="A0A067TLD7"/>
<dbReference type="HOGENOM" id="CLU_2291906_0_0_1"/>
<dbReference type="Proteomes" id="UP000027222">
    <property type="component" value="Unassembled WGS sequence"/>
</dbReference>
<proteinExistence type="predicted"/>
<dbReference type="EMBL" id="KL142369">
    <property type="protein sequence ID" value="KDR83162.1"/>
    <property type="molecule type" value="Genomic_DNA"/>
</dbReference>
<reference evidence="2" key="1">
    <citation type="journal article" date="2014" name="Proc. Natl. Acad. Sci. U.S.A.">
        <title>Extensive sampling of basidiomycete genomes demonstrates inadequacy of the white-rot/brown-rot paradigm for wood decay fungi.</title>
        <authorList>
            <person name="Riley R."/>
            <person name="Salamov A.A."/>
            <person name="Brown D.W."/>
            <person name="Nagy L.G."/>
            <person name="Floudas D."/>
            <person name="Held B.W."/>
            <person name="Levasseur A."/>
            <person name="Lombard V."/>
            <person name="Morin E."/>
            <person name="Otillar R."/>
            <person name="Lindquist E.A."/>
            <person name="Sun H."/>
            <person name="LaButti K.M."/>
            <person name="Schmutz J."/>
            <person name="Jabbour D."/>
            <person name="Luo H."/>
            <person name="Baker S.E."/>
            <person name="Pisabarro A.G."/>
            <person name="Walton J.D."/>
            <person name="Blanchette R.A."/>
            <person name="Henrissat B."/>
            <person name="Martin F."/>
            <person name="Cullen D."/>
            <person name="Hibbett D.S."/>
            <person name="Grigoriev I.V."/>
        </authorList>
    </citation>
    <scope>NUCLEOTIDE SEQUENCE [LARGE SCALE GENOMIC DNA]</scope>
    <source>
        <strain evidence="2">CBS 339.88</strain>
    </source>
</reference>
<gene>
    <name evidence="1" type="ORF">GALMADRAFT_134655</name>
</gene>
<sequence>MVLSSSQTQDAFKRVLNGIAVEVQGTDFGEVAHEDVVVACVYCGPPSVAVVDIDTPSESLVSISTALSASHQCQSSIRNFSLIPTLMPSKYPSSVLPANYA</sequence>